<keyword evidence="1" id="KW-0175">Coiled coil</keyword>
<feature type="coiled-coil region" evidence="1">
    <location>
        <begin position="226"/>
        <end position="325"/>
    </location>
</feature>
<dbReference type="InterPro" id="IPR043424">
    <property type="entry name" value="BLT-like"/>
</dbReference>
<name>A0ABR2LH40_9ASPA</name>
<comment type="caution">
    <text evidence="3">The sequence shown here is derived from an EMBL/GenBank/DDBJ whole genome shotgun (WGS) entry which is preliminary data.</text>
</comment>
<feature type="region of interest" description="Disordered" evidence="2">
    <location>
        <begin position="1"/>
        <end position="63"/>
    </location>
</feature>
<dbReference type="EMBL" id="JBBWWR010000020">
    <property type="protein sequence ID" value="KAK8940103.1"/>
    <property type="molecule type" value="Genomic_DNA"/>
</dbReference>
<evidence type="ECO:0000256" key="2">
    <source>
        <dbReference type="SAM" id="MobiDB-lite"/>
    </source>
</evidence>
<reference evidence="3 4" key="1">
    <citation type="journal article" date="2022" name="Nat. Plants">
        <title>Genomes of leafy and leafless Platanthera orchids illuminate the evolution of mycoheterotrophy.</title>
        <authorList>
            <person name="Li M.H."/>
            <person name="Liu K.W."/>
            <person name="Li Z."/>
            <person name="Lu H.C."/>
            <person name="Ye Q.L."/>
            <person name="Zhang D."/>
            <person name="Wang J.Y."/>
            <person name="Li Y.F."/>
            <person name="Zhong Z.M."/>
            <person name="Liu X."/>
            <person name="Yu X."/>
            <person name="Liu D.K."/>
            <person name="Tu X.D."/>
            <person name="Liu B."/>
            <person name="Hao Y."/>
            <person name="Liao X.Y."/>
            <person name="Jiang Y.T."/>
            <person name="Sun W.H."/>
            <person name="Chen J."/>
            <person name="Chen Y.Q."/>
            <person name="Ai Y."/>
            <person name="Zhai J.W."/>
            <person name="Wu S.S."/>
            <person name="Zhou Z."/>
            <person name="Hsiao Y.Y."/>
            <person name="Wu W.L."/>
            <person name="Chen Y.Y."/>
            <person name="Lin Y.F."/>
            <person name="Hsu J.L."/>
            <person name="Li C.Y."/>
            <person name="Wang Z.W."/>
            <person name="Zhao X."/>
            <person name="Zhong W.Y."/>
            <person name="Ma X.K."/>
            <person name="Ma L."/>
            <person name="Huang J."/>
            <person name="Chen G.Z."/>
            <person name="Huang M.Z."/>
            <person name="Huang L."/>
            <person name="Peng D.H."/>
            <person name="Luo Y.B."/>
            <person name="Zou S.Q."/>
            <person name="Chen S.P."/>
            <person name="Lan S."/>
            <person name="Tsai W.C."/>
            <person name="Van de Peer Y."/>
            <person name="Liu Z.J."/>
        </authorList>
    </citation>
    <scope>NUCLEOTIDE SEQUENCE [LARGE SCALE GENOMIC DNA]</scope>
    <source>
        <strain evidence="3">Lor288</strain>
    </source>
</reference>
<feature type="region of interest" description="Disordered" evidence="2">
    <location>
        <begin position="416"/>
        <end position="437"/>
    </location>
</feature>
<evidence type="ECO:0000256" key="1">
    <source>
        <dbReference type="SAM" id="Coils"/>
    </source>
</evidence>
<feature type="region of interest" description="Disordered" evidence="2">
    <location>
        <begin position="102"/>
        <end position="126"/>
    </location>
</feature>
<feature type="compositionally biased region" description="Basic and acidic residues" evidence="2">
    <location>
        <begin position="1"/>
        <end position="12"/>
    </location>
</feature>
<feature type="region of interest" description="Disordered" evidence="2">
    <location>
        <begin position="149"/>
        <end position="170"/>
    </location>
</feature>
<proteinExistence type="predicted"/>
<organism evidence="3 4">
    <name type="scientific">Platanthera guangdongensis</name>
    <dbReference type="NCBI Taxonomy" id="2320717"/>
    <lineage>
        <taxon>Eukaryota</taxon>
        <taxon>Viridiplantae</taxon>
        <taxon>Streptophyta</taxon>
        <taxon>Embryophyta</taxon>
        <taxon>Tracheophyta</taxon>
        <taxon>Spermatophyta</taxon>
        <taxon>Magnoliopsida</taxon>
        <taxon>Liliopsida</taxon>
        <taxon>Asparagales</taxon>
        <taxon>Orchidaceae</taxon>
        <taxon>Orchidoideae</taxon>
        <taxon>Orchideae</taxon>
        <taxon>Orchidinae</taxon>
        <taxon>Platanthera</taxon>
    </lineage>
</organism>
<keyword evidence="4" id="KW-1185">Reference proteome</keyword>
<dbReference type="PANTHER" id="PTHR31071:SF9">
    <property type="entry name" value="INTRACELLULAR PROTEIN TRANSPORT PROTEIN USO1-RELATED"/>
    <property type="match status" value="1"/>
</dbReference>
<feature type="compositionally biased region" description="Polar residues" evidence="2">
    <location>
        <begin position="155"/>
        <end position="170"/>
    </location>
</feature>
<sequence length="650" mass="72918">MMERERGKRLASDDDEDEGPAGEKETLLSIKLRRGLAAGKKGGPCTPSPAWKLEEEVGEESEAAAGIVERLQESVRRRQSASARKLGANLWEVQDLLLPLEGMSRRGGRPDRCQNGGGGADLRHLDETDQVQSAGGGLRRHAISSLIEHRKSNKQKNNAQPLSPANFSSSMEVTPFNPTISSTSSLNLKGGIGDVGYGLKTSTELLKVLNRIWSLEEQHASKASAVNSLKVELEHARKHIQELLQEQKEHRREMDKLINQVAEDKLLRKKKEKARMKIAVQSIREEIDDEKRLRRRSESLHRKLGKELTDTKMALSMALKDLENERTSNGLLQNLCDEFARGIRQYGKEEREVKKYTKDCERKVDGLLLHISEVWLDERSQMLMAESCGEKAEKVSIVSRLKEEIISFIRARRDNNINDDTEEQHHQHNPRRQSLESLHLNGTISAPHDIEDDDSIVSEFHCFELNMAKTKGAHDHLKSLSEINSNSLESARKFSFVRKAAGTGRAKEGMDMQREVMETDADSGEAAVHQKWRNSTSVGSRERKVVDLDGSNLLTQYTTTNNLESSSGCKAHLLNYHGEISQDKFSGTGNFIAASSPVQQWNHREMSVDPEISECSSKLPQGLKENTLKAKLLEARLEGRHARLMALKGA</sequence>
<evidence type="ECO:0000313" key="3">
    <source>
        <dbReference type="EMBL" id="KAK8940103.1"/>
    </source>
</evidence>
<dbReference type="Proteomes" id="UP001412067">
    <property type="component" value="Unassembled WGS sequence"/>
</dbReference>
<accession>A0ABR2LH40</accession>
<protein>
    <submittedName>
        <fullName evidence="3">Uncharacterized protein</fullName>
    </submittedName>
</protein>
<evidence type="ECO:0000313" key="4">
    <source>
        <dbReference type="Proteomes" id="UP001412067"/>
    </source>
</evidence>
<gene>
    <name evidence="3" type="ORF">KSP40_PGU004665</name>
</gene>
<dbReference type="PANTHER" id="PTHR31071">
    <property type="entry name" value="GB|AAF24581.1"/>
    <property type="match status" value="1"/>
</dbReference>